<dbReference type="PROSITE" id="PS00211">
    <property type="entry name" value="ABC_TRANSPORTER_1"/>
    <property type="match status" value="1"/>
</dbReference>
<dbReference type="SUPFAM" id="SSF90123">
    <property type="entry name" value="ABC transporter transmembrane region"/>
    <property type="match status" value="1"/>
</dbReference>
<dbReference type="Pfam" id="PF00005">
    <property type="entry name" value="ABC_tran"/>
    <property type="match status" value="1"/>
</dbReference>
<name>A0ABW5DNH3_9PROT</name>
<organism evidence="10 11">
    <name type="scientific">Lacibacterium aquatile</name>
    <dbReference type="NCBI Taxonomy" id="1168082"/>
    <lineage>
        <taxon>Bacteria</taxon>
        <taxon>Pseudomonadati</taxon>
        <taxon>Pseudomonadota</taxon>
        <taxon>Alphaproteobacteria</taxon>
        <taxon>Rhodospirillales</taxon>
        <taxon>Rhodospirillaceae</taxon>
    </lineage>
</organism>
<evidence type="ECO:0000256" key="5">
    <source>
        <dbReference type="ARBA" id="ARBA00022989"/>
    </source>
</evidence>
<dbReference type="NCBIfam" id="TIGR02204">
    <property type="entry name" value="MsbA_rel"/>
    <property type="match status" value="1"/>
</dbReference>
<feature type="transmembrane region" description="Helical" evidence="7">
    <location>
        <begin position="292"/>
        <end position="309"/>
    </location>
</feature>
<dbReference type="SUPFAM" id="SSF52540">
    <property type="entry name" value="P-loop containing nucleoside triphosphate hydrolases"/>
    <property type="match status" value="1"/>
</dbReference>
<dbReference type="Gene3D" id="1.20.1560.10">
    <property type="entry name" value="ABC transporter type 1, transmembrane domain"/>
    <property type="match status" value="1"/>
</dbReference>
<evidence type="ECO:0000256" key="7">
    <source>
        <dbReference type="SAM" id="Phobius"/>
    </source>
</evidence>
<dbReference type="InterPro" id="IPR003593">
    <property type="entry name" value="AAA+_ATPase"/>
</dbReference>
<accession>A0ABW5DNH3</accession>
<protein>
    <submittedName>
        <fullName evidence="10">ABC transporter transmembrane domain-containing protein</fullName>
    </submittedName>
</protein>
<keyword evidence="6 7" id="KW-0472">Membrane</keyword>
<comment type="caution">
    <text evidence="10">The sequence shown here is derived from an EMBL/GenBank/DDBJ whole genome shotgun (WGS) entry which is preliminary data.</text>
</comment>
<dbReference type="PANTHER" id="PTHR43394">
    <property type="entry name" value="ATP-DEPENDENT PERMEASE MDL1, MITOCHONDRIAL"/>
    <property type="match status" value="1"/>
</dbReference>
<dbReference type="SMART" id="SM00382">
    <property type="entry name" value="AAA"/>
    <property type="match status" value="1"/>
</dbReference>
<keyword evidence="2 7" id="KW-0812">Transmembrane</keyword>
<feature type="domain" description="ABC transporter" evidence="8">
    <location>
        <begin position="353"/>
        <end position="589"/>
    </location>
</feature>
<evidence type="ECO:0000259" key="8">
    <source>
        <dbReference type="PROSITE" id="PS50893"/>
    </source>
</evidence>
<feature type="transmembrane region" description="Helical" evidence="7">
    <location>
        <begin position="75"/>
        <end position="100"/>
    </location>
</feature>
<evidence type="ECO:0000256" key="4">
    <source>
        <dbReference type="ARBA" id="ARBA00022840"/>
    </source>
</evidence>
<comment type="subcellular location">
    <subcellularLocation>
        <location evidence="1">Cell membrane</location>
        <topology evidence="1">Multi-pass membrane protein</topology>
    </subcellularLocation>
</comment>
<dbReference type="PROSITE" id="PS50929">
    <property type="entry name" value="ABC_TM1F"/>
    <property type="match status" value="1"/>
</dbReference>
<evidence type="ECO:0000256" key="3">
    <source>
        <dbReference type="ARBA" id="ARBA00022741"/>
    </source>
</evidence>
<dbReference type="InterPro" id="IPR017871">
    <property type="entry name" value="ABC_transporter-like_CS"/>
</dbReference>
<feature type="transmembrane region" description="Helical" evidence="7">
    <location>
        <begin position="257"/>
        <end position="277"/>
    </location>
</feature>
<evidence type="ECO:0000313" key="10">
    <source>
        <dbReference type="EMBL" id="MFD2262295.1"/>
    </source>
</evidence>
<feature type="domain" description="ABC transmembrane type-1" evidence="9">
    <location>
        <begin position="36"/>
        <end position="318"/>
    </location>
</feature>
<dbReference type="InterPro" id="IPR039421">
    <property type="entry name" value="Type_1_exporter"/>
</dbReference>
<dbReference type="Pfam" id="PF00664">
    <property type="entry name" value="ABC_membrane"/>
    <property type="match status" value="1"/>
</dbReference>
<dbReference type="Proteomes" id="UP001597295">
    <property type="component" value="Unassembled WGS sequence"/>
</dbReference>
<evidence type="ECO:0000256" key="1">
    <source>
        <dbReference type="ARBA" id="ARBA00004651"/>
    </source>
</evidence>
<dbReference type="CDD" id="cd18575">
    <property type="entry name" value="ABC_6TM_bac_exporter_ABCB8_10_like"/>
    <property type="match status" value="1"/>
</dbReference>
<keyword evidence="11" id="KW-1185">Reference proteome</keyword>
<keyword evidence="3" id="KW-0547">Nucleotide-binding</keyword>
<dbReference type="PANTHER" id="PTHR43394:SF1">
    <property type="entry name" value="ATP-BINDING CASSETTE SUB-FAMILY B MEMBER 10, MITOCHONDRIAL"/>
    <property type="match status" value="1"/>
</dbReference>
<keyword evidence="5 7" id="KW-1133">Transmembrane helix</keyword>
<dbReference type="InterPro" id="IPR011527">
    <property type="entry name" value="ABC1_TM_dom"/>
</dbReference>
<dbReference type="InterPro" id="IPR036640">
    <property type="entry name" value="ABC1_TM_sf"/>
</dbReference>
<dbReference type="EMBL" id="JBHUIP010000003">
    <property type="protein sequence ID" value="MFD2262295.1"/>
    <property type="molecule type" value="Genomic_DNA"/>
</dbReference>
<dbReference type="PROSITE" id="PS50893">
    <property type="entry name" value="ABC_TRANSPORTER_2"/>
    <property type="match status" value="1"/>
</dbReference>
<evidence type="ECO:0000256" key="2">
    <source>
        <dbReference type="ARBA" id="ARBA00022692"/>
    </source>
</evidence>
<dbReference type="Gene3D" id="3.40.50.300">
    <property type="entry name" value="P-loop containing nucleotide triphosphate hydrolases"/>
    <property type="match status" value="1"/>
</dbReference>
<sequence length="601" mass="63509">MARRPTAMPNDRPASRDIRALGFVFAYLKPHKLKLVGATVALLIAAGSVLALGGGLRTLVDHGFVAGDAALLDKAVLVLMGAVIVMALATYSRFSLVSWLGERVVADLRRDVFARVVSLDAGFFDKTRSAEIQSRITTDTAIIEGVVGSAVSVALRNVATFLGGTAMLLITSPKLTGLVFLVVPLVVVPIIVFGRKVRALSRASQDAVAAVGVQVSDALSAIRTVQAYTAEGWERAQTVARNETAFAAARQRIRARALLTAIVILLVFGAISVILWIGGHDVLAGRLSPGDLSAFVFYAAVVAGAVGSISEVMGDLQRAAGASERIVELLTTVPAIEAPASPAILSQPAKGEVAFEGVDFAYPTRPDRPSLHDLSFKLKAGERVALVGPSGAGKTTVIQLLLRFYDPQRGVVRFDGHDLRTLDPEALRRPIAVVSQDPVIFAGSVSDNIRYGSPDASDAEVKAAAEAAFAADFIDRLPEGYASELGERGVRLSGGQRQRIAIARAILRRPALLLLDEATSALDAESEQAVQQALERLMTGCTSIVIAHRLATITNSDRILVMDQGRLVESGSHAGLVAADGLYARLAALQFDAPLRRPAAE</sequence>
<keyword evidence="4" id="KW-0067">ATP-binding</keyword>
<feature type="transmembrane region" description="Helical" evidence="7">
    <location>
        <begin position="175"/>
        <end position="194"/>
    </location>
</feature>
<dbReference type="InterPro" id="IPR027417">
    <property type="entry name" value="P-loop_NTPase"/>
</dbReference>
<reference evidence="11" key="1">
    <citation type="journal article" date="2019" name="Int. J. Syst. Evol. Microbiol.">
        <title>The Global Catalogue of Microorganisms (GCM) 10K type strain sequencing project: providing services to taxonomists for standard genome sequencing and annotation.</title>
        <authorList>
            <consortium name="The Broad Institute Genomics Platform"/>
            <consortium name="The Broad Institute Genome Sequencing Center for Infectious Disease"/>
            <person name="Wu L."/>
            <person name="Ma J."/>
        </authorList>
    </citation>
    <scope>NUCLEOTIDE SEQUENCE [LARGE SCALE GENOMIC DNA]</scope>
    <source>
        <strain evidence="11">CGMCC 1.19062</strain>
    </source>
</reference>
<proteinExistence type="predicted"/>
<evidence type="ECO:0000259" key="9">
    <source>
        <dbReference type="PROSITE" id="PS50929"/>
    </source>
</evidence>
<dbReference type="RefSeq" id="WP_379875222.1">
    <property type="nucleotide sequence ID" value="NZ_JBHUIP010000003.1"/>
</dbReference>
<evidence type="ECO:0000313" key="11">
    <source>
        <dbReference type="Proteomes" id="UP001597295"/>
    </source>
</evidence>
<evidence type="ECO:0000256" key="6">
    <source>
        <dbReference type="ARBA" id="ARBA00023136"/>
    </source>
</evidence>
<dbReference type="InterPro" id="IPR003439">
    <property type="entry name" value="ABC_transporter-like_ATP-bd"/>
</dbReference>
<dbReference type="InterPro" id="IPR011918">
    <property type="entry name" value="ABC_MsbA_ATP-bd"/>
</dbReference>
<gene>
    <name evidence="10" type="ORF">ACFSM5_05300</name>
</gene>